<dbReference type="GO" id="GO:0005829">
    <property type="term" value="C:cytosol"/>
    <property type="evidence" value="ECO:0007669"/>
    <property type="project" value="TreeGrafter"/>
</dbReference>
<dbReference type="Proteomes" id="UP000033423">
    <property type="component" value="Unassembled WGS sequence"/>
</dbReference>
<dbReference type="InterPro" id="IPR050742">
    <property type="entry name" value="Helicase_Restrict-Modif_Enz"/>
</dbReference>
<organism evidence="2 3">
    <name type="scientific">Candidatus Magnetobacterium bavaricum</name>
    <dbReference type="NCBI Taxonomy" id="29290"/>
    <lineage>
        <taxon>Bacteria</taxon>
        <taxon>Pseudomonadati</taxon>
        <taxon>Nitrospirota</taxon>
        <taxon>Thermodesulfovibrionia</taxon>
        <taxon>Thermodesulfovibrionales</taxon>
        <taxon>Candidatus Magnetobacteriaceae</taxon>
        <taxon>Candidatus Magnetobacterium</taxon>
    </lineage>
</organism>
<keyword evidence="2" id="KW-0547">Nucleotide-binding</keyword>
<dbReference type="GO" id="GO:0016787">
    <property type="term" value="F:hydrolase activity"/>
    <property type="evidence" value="ECO:0007669"/>
    <property type="project" value="InterPro"/>
</dbReference>
<evidence type="ECO:0000313" key="3">
    <source>
        <dbReference type="Proteomes" id="UP000033423"/>
    </source>
</evidence>
<accession>A0A0F3GUU9</accession>
<keyword evidence="2" id="KW-0378">Hydrolase</keyword>
<dbReference type="EMBL" id="LACI01000874">
    <property type="protein sequence ID" value="KJU85744.1"/>
    <property type="molecule type" value="Genomic_DNA"/>
</dbReference>
<keyword evidence="3" id="KW-1185">Reference proteome</keyword>
<dbReference type="GO" id="GO:0004386">
    <property type="term" value="F:helicase activity"/>
    <property type="evidence" value="ECO:0007669"/>
    <property type="project" value="UniProtKB-KW"/>
</dbReference>
<dbReference type="Gene3D" id="3.40.50.300">
    <property type="entry name" value="P-loop containing nucleotide triphosphate hydrolases"/>
    <property type="match status" value="2"/>
</dbReference>
<evidence type="ECO:0000259" key="1">
    <source>
        <dbReference type="Pfam" id="PF04851"/>
    </source>
</evidence>
<dbReference type="AlphaFoldDB" id="A0A0F3GUU9"/>
<dbReference type="PATRIC" id="fig|29290.4.peg.2518"/>
<gene>
    <name evidence="2" type="ORF">MBAV_002062</name>
</gene>
<sequence length="695" mass="79718">MALHKDFPASPYAILDPSLRWFPADETIRTTSAEKLMPPLVPEIRKQVMAWRNKRYEGATNTSRSLLNWWFNTPHMLPKYDGTTEFQYYFAQREALETVIYLYDVVGVKDKYDLMRFDSLGVVSTGMFDETWRRFVIKMATGTGKTKVMSLVLAWSYFHRLYEPDSELARNFLVIAPNIIVLDRIYKDFKGLHIFYNDPVLPDNGFDAMSWRDDFQLTLHVQDEVRITYPVGNIFLTNIHRVYSSDDIPPSADDDNTMDYFLGRRPTGATTDSKVDLGMIVRDIDELVILNDEAHHIHDSRLAWFKSIEDIHNRLKQKGDALSLQVDVTATPRHNKGAIFVQTVADYPLVEAIFQNIVKHPVLPDSASRAKLVEQQSSKYTEKYKDYIHLGVLEWRKAYTEHAKVGKKAILFIMTDDTRNCDEVASYLETTYHELKDSVLVIHTNDNGEISESAQTKKKAELEKLRKHANEIDDEGSPYKAIVSVIMLKEGWDVRNVTTIVGLRPYSARSNILPEQTLGRGLRKMYPGGIEEYVSIVGTNAFMDFVESIQSEGVVIDRKPMGEATKPLTPIVVEIDKENKNKDIDTLDIEVPVLSPRVYREYKNLADIDISRLGNDKIPYKEFSTQEQREIVFRDVTSGEVTHTTILDTAGIVDYSSVIGYFAQTIMRDLRLVSGYDVLYGKDRKTLMYLLKCNV</sequence>
<feature type="domain" description="Helicase/UvrB N-terminal" evidence="1">
    <location>
        <begin position="92"/>
        <end position="333"/>
    </location>
</feature>
<comment type="caution">
    <text evidence="2">The sequence shown here is derived from an EMBL/GenBank/DDBJ whole genome shotgun (WGS) entry which is preliminary data.</text>
</comment>
<proteinExistence type="predicted"/>
<dbReference type="InterPro" id="IPR027417">
    <property type="entry name" value="P-loop_NTPase"/>
</dbReference>
<reference evidence="2 3" key="1">
    <citation type="submission" date="2015-02" db="EMBL/GenBank/DDBJ databases">
        <title>Single-cell genomics of uncultivated deep-branching MTB reveals a conserved set of magnetosome genes.</title>
        <authorList>
            <person name="Kolinko S."/>
            <person name="Richter M."/>
            <person name="Glockner F.O."/>
            <person name="Brachmann A."/>
            <person name="Schuler D."/>
        </authorList>
    </citation>
    <scope>NUCLEOTIDE SEQUENCE [LARGE SCALE GENOMIC DNA]</scope>
    <source>
        <strain evidence="2">TM-1</strain>
    </source>
</reference>
<dbReference type="GO" id="GO:0005524">
    <property type="term" value="F:ATP binding"/>
    <property type="evidence" value="ECO:0007669"/>
    <property type="project" value="InterPro"/>
</dbReference>
<keyword evidence="2" id="KW-0347">Helicase</keyword>
<dbReference type="GO" id="GO:0003677">
    <property type="term" value="F:DNA binding"/>
    <property type="evidence" value="ECO:0007669"/>
    <property type="project" value="InterPro"/>
</dbReference>
<dbReference type="InterPro" id="IPR006935">
    <property type="entry name" value="Helicase/UvrB_N"/>
</dbReference>
<protein>
    <submittedName>
        <fullName evidence="2">Type III restriction-modification enzyme helicase subunit</fullName>
    </submittedName>
</protein>
<dbReference type="PANTHER" id="PTHR47396">
    <property type="entry name" value="TYPE I RESTRICTION ENZYME ECOKI R PROTEIN"/>
    <property type="match status" value="1"/>
</dbReference>
<dbReference type="Pfam" id="PF04851">
    <property type="entry name" value="ResIII"/>
    <property type="match status" value="1"/>
</dbReference>
<name>A0A0F3GUU9_9BACT</name>
<evidence type="ECO:0000313" key="2">
    <source>
        <dbReference type="EMBL" id="KJU85744.1"/>
    </source>
</evidence>
<keyword evidence="2" id="KW-0067">ATP-binding</keyword>
<dbReference type="SUPFAM" id="SSF52540">
    <property type="entry name" value="P-loop containing nucleoside triphosphate hydrolases"/>
    <property type="match status" value="1"/>
</dbReference>
<dbReference type="PANTHER" id="PTHR47396:SF1">
    <property type="entry name" value="ATP-DEPENDENT HELICASE IRC3-RELATED"/>
    <property type="match status" value="1"/>
</dbReference>